<evidence type="ECO:0000259" key="6">
    <source>
        <dbReference type="PROSITE" id="PS00624"/>
    </source>
</evidence>
<evidence type="ECO:0000256" key="5">
    <source>
        <dbReference type="ARBA" id="ARBA00023002"/>
    </source>
</evidence>
<dbReference type="Pfam" id="PF05199">
    <property type="entry name" value="GMC_oxred_C"/>
    <property type="match status" value="1"/>
</dbReference>
<dbReference type="Gene3D" id="3.50.50.60">
    <property type="entry name" value="FAD/NAD(P)-binding domain"/>
    <property type="match status" value="1"/>
</dbReference>
<dbReference type="GO" id="GO:0050660">
    <property type="term" value="F:flavin adenine dinucleotide binding"/>
    <property type="evidence" value="ECO:0007669"/>
    <property type="project" value="InterPro"/>
</dbReference>
<dbReference type="Pfam" id="PF00732">
    <property type="entry name" value="GMC_oxred_N"/>
    <property type="match status" value="1"/>
</dbReference>
<reference evidence="7" key="1">
    <citation type="submission" date="2014-08" db="EMBL/GenBank/DDBJ databases">
        <authorList>
            <person name="Sharma Rahul"/>
            <person name="Thines Marco"/>
        </authorList>
    </citation>
    <scope>NUCLEOTIDE SEQUENCE</scope>
</reference>
<dbReference type="GO" id="GO:0016614">
    <property type="term" value="F:oxidoreductase activity, acting on CH-OH group of donors"/>
    <property type="evidence" value="ECO:0007669"/>
    <property type="project" value="InterPro"/>
</dbReference>
<proteinExistence type="inferred from homology"/>
<dbReference type="Gene3D" id="4.10.450.10">
    <property type="entry name" value="Glucose Oxidase, domain 2"/>
    <property type="match status" value="1"/>
</dbReference>
<organism evidence="7">
    <name type="scientific">Phaffia rhodozyma</name>
    <name type="common">Yeast</name>
    <name type="synonym">Xanthophyllomyces dendrorhous</name>
    <dbReference type="NCBI Taxonomy" id="264483"/>
    <lineage>
        <taxon>Eukaryota</taxon>
        <taxon>Fungi</taxon>
        <taxon>Dikarya</taxon>
        <taxon>Basidiomycota</taxon>
        <taxon>Agaricomycotina</taxon>
        <taxon>Tremellomycetes</taxon>
        <taxon>Cystofilobasidiales</taxon>
        <taxon>Mrakiaceae</taxon>
        <taxon>Phaffia</taxon>
    </lineage>
</organism>
<dbReference type="SUPFAM" id="SSF51197">
    <property type="entry name" value="Clavaminate synthase-like"/>
    <property type="match status" value="1"/>
</dbReference>
<evidence type="ECO:0000256" key="2">
    <source>
        <dbReference type="ARBA" id="ARBA00010790"/>
    </source>
</evidence>
<accession>A0A0F7SVI0</accession>
<dbReference type="InterPro" id="IPR007867">
    <property type="entry name" value="GMC_OxRtase_C"/>
</dbReference>
<dbReference type="PANTHER" id="PTHR11552:SF218">
    <property type="entry name" value="GLUCOSE-METHANOL-CHOLINE OXIDOREDUCTASE N-TERMINAL DOMAIN-CONTAINING PROTEIN"/>
    <property type="match status" value="1"/>
</dbReference>
<keyword evidence="4" id="KW-0274">FAD</keyword>
<dbReference type="Gene3D" id="2.60.120.620">
    <property type="entry name" value="q2cbj1_9rhob like domain"/>
    <property type="match status" value="1"/>
</dbReference>
<dbReference type="InterPro" id="IPR036188">
    <property type="entry name" value="FAD/NAD-bd_sf"/>
</dbReference>
<comment type="cofactor">
    <cofactor evidence="1">
        <name>FAD</name>
        <dbReference type="ChEBI" id="CHEBI:57692"/>
    </cofactor>
</comment>
<keyword evidence="5" id="KW-0560">Oxidoreductase</keyword>
<evidence type="ECO:0000256" key="1">
    <source>
        <dbReference type="ARBA" id="ARBA00001974"/>
    </source>
</evidence>
<dbReference type="InterPro" id="IPR012132">
    <property type="entry name" value="GMC_OxRdtase"/>
</dbReference>
<evidence type="ECO:0000256" key="4">
    <source>
        <dbReference type="ARBA" id="ARBA00022827"/>
    </source>
</evidence>
<evidence type="ECO:0000256" key="3">
    <source>
        <dbReference type="ARBA" id="ARBA00022630"/>
    </source>
</evidence>
<dbReference type="PROSITE" id="PS00624">
    <property type="entry name" value="GMC_OXRED_2"/>
    <property type="match status" value="1"/>
</dbReference>
<dbReference type="EMBL" id="LN483332">
    <property type="protein sequence ID" value="CED85556.1"/>
    <property type="molecule type" value="Genomic_DNA"/>
</dbReference>
<sequence>MSGYHLTEEQINKFNSDGYLVLPSFFSKSQTDGLLNRAHKLLSDFSLEGHPMTKFSTGESVDHVGDDYFLDSGDKIRYFFEEGAFDDDTKDFRSGVSKETSINKIGHALHELDDVYREFTLRNQSIKNVAKELGAHKDPKVLQSMIICKQPKIGGKVPVHNDSTFLYTDPPSAVGFWFALEKCTPTNGCLYFKPGSHKTSKVHSRFVRLPGGGTGFETLPGMEQAKKQEEEIGWDPENFVCEECDAGTLVIIHGSVAHRSEHNYSDKSRFIYTFHMIESEVGLNPSNFQPIFVLGEKNWLQPTEAMPFIDVDVQAQRARKMEIRQEIHPALAAEERKIKEIPPSLRICHAQKFLIPLLLAFRLRVRVYCLSLSALLALSLVGSTTQAAYNPNYANKALVQRSIVTDPSQLDGKSFDFLIAGGGTAGLALAARLSEWSNVTVALIEAGGDGSNFKDRIDIPGYSYLNGLTGSDYDWKYKTVAQTDALGTVKSWPRGKGLGGSSSTNGLFWSRGSVEEYDSWNTLNPNGTEDWGWEAMTAYINKAENFTAPPKWQTDYYDIPYNVSDHGTVGPIKIGYCAYMYDSVKNWVPAWVNLGKKRLDAHSGANVGVSFSPSTLNTENSTRSDSQAGYIAPLPPRSNLVILTGFQVTAISWNSTVAGNAVSNGFKFKSTAGGNEGQEYTVTANKEVILSGGTVNTPQVLQLSGVGPSSVLSNLGINVVSDLPVGYGLQDHVSTAVKFNTKAGTLTWGNLINADEAASNLELYRAGNYTGSQWSYVNEATGYVSMADIDSDYTTYVATATAALDQNIKDITSWQNIPDNVAAGYRAQYEIQNSWLGKDIGQLEIILSMLNGMNGAGIQVGLQHPYSRGSIMINSTNPFDYPAIDPNYFGMGYDVDILNKGLEWARTLGATDPMSTFIADETLPGANVTGTDLNTFIYTSSGTEYHPLGTCAMLPQSSGGVVDTTLKVYGTSNVRVVDCSIMPMQISAHLMASAYGVAEKAADMIKAAHAYVPPASVTSSTSSFVSTSASKTTTQSASASTTVATAAQAAASGSESARVSGASRSEHVSWVFALGAGAGVISWLAIW</sequence>
<dbReference type="SUPFAM" id="SSF54373">
    <property type="entry name" value="FAD-linked reductases, C-terminal domain"/>
    <property type="match status" value="1"/>
</dbReference>
<dbReference type="Gene3D" id="3.30.560.10">
    <property type="entry name" value="Glucose Oxidase, domain 3"/>
    <property type="match status" value="1"/>
</dbReference>
<protein>
    <submittedName>
        <fullName evidence="7">Gmc oxidoreductase</fullName>
    </submittedName>
</protein>
<feature type="domain" description="Glucose-methanol-choline oxidoreductase N-terminal" evidence="6">
    <location>
        <begin position="693"/>
        <end position="707"/>
    </location>
</feature>
<comment type="similarity">
    <text evidence="2">Belongs to the GMC oxidoreductase family.</text>
</comment>
<dbReference type="Pfam" id="PF05721">
    <property type="entry name" value="PhyH"/>
    <property type="match status" value="1"/>
</dbReference>
<dbReference type="PANTHER" id="PTHR11552">
    <property type="entry name" value="GLUCOSE-METHANOL-CHOLINE GMC OXIDOREDUCTASE"/>
    <property type="match status" value="1"/>
</dbReference>
<evidence type="ECO:0000313" key="7">
    <source>
        <dbReference type="EMBL" id="CED85556.1"/>
    </source>
</evidence>
<dbReference type="InterPro" id="IPR027424">
    <property type="entry name" value="Glucose_Oxidase_domain_2"/>
</dbReference>
<dbReference type="InterPro" id="IPR008775">
    <property type="entry name" value="Phytyl_CoA_dOase-like"/>
</dbReference>
<dbReference type="SUPFAM" id="SSF51905">
    <property type="entry name" value="FAD/NAD(P)-binding domain"/>
    <property type="match status" value="1"/>
</dbReference>
<name>A0A0F7SVI0_PHARH</name>
<dbReference type="AlphaFoldDB" id="A0A0F7SVI0"/>
<dbReference type="InterPro" id="IPR000172">
    <property type="entry name" value="GMC_OxRdtase_N"/>
</dbReference>
<keyword evidence="3" id="KW-0285">Flavoprotein</keyword>